<dbReference type="SMART" id="SM00408">
    <property type="entry name" value="IGc2"/>
    <property type="match status" value="16"/>
</dbReference>
<evidence type="ECO:0000256" key="1">
    <source>
        <dbReference type="ARBA" id="ARBA00004496"/>
    </source>
</evidence>
<evidence type="ECO:0000259" key="8">
    <source>
        <dbReference type="PROSITE" id="PS50853"/>
    </source>
</evidence>
<comment type="subcellular location">
    <subcellularLocation>
        <location evidence="1">Cytoplasm</location>
    </subcellularLocation>
</comment>
<feature type="domain" description="Ig-like" evidence="7">
    <location>
        <begin position="646"/>
        <end position="735"/>
    </location>
</feature>
<dbReference type="FunFam" id="2.60.40.10:FF:000211">
    <property type="entry name" value="Obscurin-like protein 1"/>
    <property type="match status" value="9"/>
</dbReference>
<keyword evidence="2" id="KW-0963">Cytoplasm</keyword>
<dbReference type="FunFam" id="2.60.40.10:FF:001811">
    <property type="entry name" value="Obscurin like 1"/>
    <property type="match status" value="1"/>
</dbReference>
<evidence type="ECO:0000256" key="4">
    <source>
        <dbReference type="ARBA" id="ARBA00022737"/>
    </source>
</evidence>
<dbReference type="PROSITE" id="PS50835">
    <property type="entry name" value="IG_LIKE"/>
    <property type="match status" value="16"/>
</dbReference>
<dbReference type="Proteomes" id="UP001066276">
    <property type="component" value="Chromosome 3_1"/>
</dbReference>
<feature type="domain" description="Ig-like" evidence="7">
    <location>
        <begin position="1"/>
        <end position="87"/>
    </location>
</feature>
<dbReference type="PROSITE" id="PS50853">
    <property type="entry name" value="FN3"/>
    <property type="match status" value="1"/>
</dbReference>
<evidence type="ECO:0000256" key="2">
    <source>
        <dbReference type="ARBA" id="ARBA00022490"/>
    </source>
</evidence>
<dbReference type="InterPro" id="IPR003599">
    <property type="entry name" value="Ig_sub"/>
</dbReference>
<dbReference type="PANTHER" id="PTHR35971:SF5">
    <property type="entry name" value="OBSCURIN LIKE CYTOSKELETAL ADAPTOR 1"/>
    <property type="match status" value="1"/>
</dbReference>
<feature type="domain" description="Ig-like" evidence="7">
    <location>
        <begin position="471"/>
        <end position="553"/>
    </location>
</feature>
<reference evidence="9" key="1">
    <citation type="journal article" date="2022" name="bioRxiv">
        <title>Sequencing and chromosome-scale assembly of the giantPleurodeles waltlgenome.</title>
        <authorList>
            <person name="Brown T."/>
            <person name="Elewa A."/>
            <person name="Iarovenko S."/>
            <person name="Subramanian E."/>
            <person name="Araus A.J."/>
            <person name="Petzold A."/>
            <person name="Susuki M."/>
            <person name="Suzuki K.-i.T."/>
            <person name="Hayashi T."/>
            <person name="Toyoda A."/>
            <person name="Oliveira C."/>
            <person name="Osipova E."/>
            <person name="Leigh N.D."/>
            <person name="Simon A."/>
            <person name="Yun M.H."/>
        </authorList>
    </citation>
    <scope>NUCLEOTIDE SEQUENCE</scope>
    <source>
        <strain evidence="9">20211129_DDA</strain>
        <tissue evidence="9">Liver</tissue>
    </source>
</reference>
<sequence length="2003" mass="224004">MKFLSQLEDVEVGERMEAVLECQVPSEFMPTAWYLEDQKLHPSTKYLMEEQGTVRRLTIRDTRIDDDGIYLCEMKGGARSIAELAVTGPIVKRLPRKLDLLEGENAAFCVETDIVTDEVCWAKDGHDLEENHRTVLKSFGRTHILVLVNVAVEDAGVVTFSTKDSQTSSHLRVKSAHHSAPSAPVAPQMNKEKTNAALLTWGSGTDPQLLPCTFILERQELGSESWVQCFSTDSASSVEILGDSVPREANYRFRICAINKYGRSAHVEFPGSMHLVPLAQLQTPLHDLQVKEGEDAEFTLELSTSVNGRWFLNGMQLGEDEEEQGGRCSIRHRRTLHTLLIRRVRREESGAEITFVAYGVKDSAVLRVQAPQVSIMRTAEDHRTKTLMSGQPVVLECEVSSPDAIVRWFKDGQELVSRDPISMQSDGRTRKLVISSTCASDSGTYTCDAVDDKLNFTVNVSAPKVSFARIPEEECKKTLASGQPVVLECEVSSPEAHVRWFKDGQELVAQDPLYIQSDGRMRKLVISTTCPSDSGTYTCDASDDQLCFRVDVSEPPVKIVNASDDASHTYQTSDPVVLSCQLSREGAPVRWYKDGVELEEKQSLRMEVDGCHHRLVIASAHPQDSGEYMCDAGDDSMFFEVKVTEPPVKIVNTSDDASHTYLASERMVLSCQLSRENAPVRWYKDGVELEESEFLHLEVDGVHRRLVIPSVRPQDSGEFMCDAGDDSVFYEVRVKEPPVKIVNASDDASHTYLALERVVLSCQLSREGAPVRWYKDGVELEESEGLRLEVDGVHHRLVIASARPQDSGEFMCEAGDDSVFFEVKVTEPPVKIMKSNSSDNRTYLALERVVLSCQLSRESALVRWYKDGVELEDSEGIRLEADGVHQRLVITSAQPQDSGEFICDARDDSVYYDVKVTEPPVKLTYPTSRVVELGFLTLEHVELRCEVSRANAEVRWFKDGLEVDESENLHLKVDGLRRILILPHASLEDSGEYICDASDDSVLFDVVVKEPAVKILYPSKDPPPLKVFAGEPLTLACELSRSNAHMRWWKDGQEVREDGNVLLNAEGVQRKLTIQSIGLEHSGKYVCDAVDDSRHFAVHVSEPPVVIVGNTGTPEHHCLEAFDDLVLACKLSRPNATVHWYKDGEKLVSGKRVRLEKRGAHRQLTIHGAQPSDSGTYVCDAIQDKMVTTVQVAEPPVQFVNKEATKTPVEVVEGETITLTAQVSRDTAVVHWLKNWCDVFSSDRVKITTEGTLRVLTILRAELHDCGIFTCEAKDDDMHFAVKVKDGPVMFINKKEKPEDVLGLEGASAVLSAVMSKESAVVTWTRHRLPIEAGDKYEMGRESRVHSLTVKNLCKEDAGLYTCHTKDHQMQFDVRVKGLPVTFVRGLTDTHVVRGSSVVFWCELCKAKGDVMWLKDGQPLEASRRCLMKADGRERSLTLQHVEPNDAGEYSCESKDDRTLATLTVEIPREVEIISELRTVTVLEGDDATFKCVVSPEDVEATWNLDNAPLTPNSRMEVTRNGLCHSLTIRQCRLSDAAAVSLDAEGLVTKARLNVQEAQVAFLTKLQNVSVEEMEDVTLEVEVSTDTAEVQWMKHGVVIQPGPKYTLGDSGRKRTLTIHDVRFSDCGNYRCESLHDKTQARLSVESRKVVLRKPLSDVDTFEREVATFQVELSHPRVEGVWTKDGLRLKPCNVYRISTSGCLHSLTLSDLTLEDSGTIVFTADNIRTSARLRVKEPPITIVKEPEDVGVPETASATLECELSRAMADVKWFKNGKEIKPSPNCRIYSMGRRRFLQFNQCCLEDAGTYTCDAGECTASARLQVFEREVKVVQGLEDLEISENDNAVFMCELSHKDIPGEWFKDGEKIRTTSTIKIRQEGPKHFLLICDVKAEDAGEIMFLAKKAITTANLEIKELPVRIVKPLRDKTAKARHRVILECKLSNPRGQVRWSCNDTEISPSERYEVCSEDCYRKLIIHNVNPQDEATYTCQTSGDKTSARLLVEDL</sequence>
<evidence type="ECO:0008006" key="11">
    <source>
        <dbReference type="Google" id="ProtNLM"/>
    </source>
</evidence>
<proteinExistence type="predicted"/>
<evidence type="ECO:0000259" key="7">
    <source>
        <dbReference type="PROSITE" id="PS50835"/>
    </source>
</evidence>
<dbReference type="InterPro" id="IPR003598">
    <property type="entry name" value="Ig_sub2"/>
</dbReference>
<evidence type="ECO:0000256" key="6">
    <source>
        <dbReference type="ARBA" id="ARBA00023319"/>
    </source>
</evidence>
<feature type="domain" description="Ig-like" evidence="7">
    <location>
        <begin position="828"/>
        <end position="917"/>
    </location>
</feature>
<dbReference type="InterPro" id="IPR036179">
    <property type="entry name" value="Ig-like_dom_sf"/>
</dbReference>
<dbReference type="FunFam" id="2.60.40.10:FF:000241">
    <property type="entry name" value="obscurin-like protein 1 isoform X2"/>
    <property type="match status" value="5"/>
</dbReference>
<dbReference type="InterPro" id="IPR013783">
    <property type="entry name" value="Ig-like_fold"/>
</dbReference>
<feature type="domain" description="Ig-like" evidence="7">
    <location>
        <begin position="1195"/>
        <end position="1281"/>
    </location>
</feature>
<evidence type="ECO:0000313" key="10">
    <source>
        <dbReference type="Proteomes" id="UP001066276"/>
    </source>
</evidence>
<feature type="domain" description="Ig-like" evidence="7">
    <location>
        <begin position="1288"/>
        <end position="1373"/>
    </location>
</feature>
<keyword evidence="10" id="KW-1185">Reference proteome</keyword>
<dbReference type="SUPFAM" id="SSF49265">
    <property type="entry name" value="Fibronectin type III"/>
    <property type="match status" value="1"/>
</dbReference>
<feature type="domain" description="Ig-like" evidence="7">
    <location>
        <begin position="371"/>
        <end position="466"/>
    </location>
</feature>
<protein>
    <recommendedName>
        <fullName evidence="11">Obscurin-like protein 1</fullName>
    </recommendedName>
</protein>
<feature type="domain" description="Ig-like" evidence="7">
    <location>
        <begin position="1468"/>
        <end position="1643"/>
    </location>
</feature>
<accession>A0AAV7U386</accession>
<dbReference type="InterPro" id="IPR003961">
    <property type="entry name" value="FN3_dom"/>
</dbReference>
<dbReference type="SUPFAM" id="SSF48726">
    <property type="entry name" value="Immunoglobulin"/>
    <property type="match status" value="21"/>
</dbReference>
<dbReference type="Pfam" id="PF07679">
    <property type="entry name" value="I-set"/>
    <property type="match status" value="16"/>
</dbReference>
<keyword evidence="4" id="KW-0677">Repeat</keyword>
<dbReference type="Gene3D" id="2.60.40.10">
    <property type="entry name" value="Immunoglobulins"/>
    <property type="match status" value="22"/>
</dbReference>
<feature type="domain" description="Ig-like" evidence="7">
    <location>
        <begin position="1915"/>
        <end position="1999"/>
    </location>
</feature>
<gene>
    <name evidence="9" type="ORF">NDU88_000292</name>
</gene>
<dbReference type="InterPro" id="IPR036116">
    <property type="entry name" value="FN3_sf"/>
</dbReference>
<name>A0AAV7U386_PLEWA</name>
<keyword evidence="3" id="KW-0597">Phosphoprotein</keyword>
<dbReference type="PANTHER" id="PTHR35971">
    <property type="entry name" value="SI:DKEY-31G6.6"/>
    <property type="match status" value="1"/>
</dbReference>
<evidence type="ECO:0000256" key="3">
    <source>
        <dbReference type="ARBA" id="ARBA00022553"/>
    </source>
</evidence>
<dbReference type="InterPro" id="IPR052385">
    <property type="entry name" value="Obscurin/Obscurin-like_Reg"/>
</dbReference>
<feature type="domain" description="Ig-like" evidence="7">
    <location>
        <begin position="737"/>
        <end position="826"/>
    </location>
</feature>
<feature type="domain" description="Ig-like" evidence="7">
    <location>
        <begin position="1103"/>
        <end position="1193"/>
    </location>
</feature>
<dbReference type="CDD" id="cd00096">
    <property type="entry name" value="Ig"/>
    <property type="match status" value="2"/>
</dbReference>
<dbReference type="CDD" id="cd00063">
    <property type="entry name" value="FN3"/>
    <property type="match status" value="1"/>
</dbReference>
<feature type="domain" description="Ig-like" evidence="7">
    <location>
        <begin position="919"/>
        <end position="1001"/>
    </location>
</feature>
<dbReference type="GO" id="GO:0005737">
    <property type="term" value="C:cytoplasm"/>
    <property type="evidence" value="ECO:0007669"/>
    <property type="project" value="UniProtKB-SubCell"/>
</dbReference>
<dbReference type="Pfam" id="PF13927">
    <property type="entry name" value="Ig_3"/>
    <property type="match status" value="2"/>
</dbReference>
<dbReference type="EMBL" id="JANPWB010000005">
    <property type="protein sequence ID" value="KAJ1183472.1"/>
    <property type="molecule type" value="Genomic_DNA"/>
</dbReference>
<evidence type="ECO:0000256" key="5">
    <source>
        <dbReference type="ARBA" id="ARBA00023157"/>
    </source>
</evidence>
<feature type="domain" description="Ig-like" evidence="7">
    <location>
        <begin position="555"/>
        <end position="644"/>
    </location>
</feature>
<dbReference type="FunFam" id="2.60.40.10:FF:000214">
    <property type="entry name" value="titin isoform X1"/>
    <property type="match status" value="1"/>
</dbReference>
<dbReference type="InterPro" id="IPR007110">
    <property type="entry name" value="Ig-like_dom"/>
</dbReference>
<keyword evidence="6" id="KW-0393">Immunoglobulin domain</keyword>
<organism evidence="9 10">
    <name type="scientific">Pleurodeles waltl</name>
    <name type="common">Iberian ribbed newt</name>
    <dbReference type="NCBI Taxonomy" id="8319"/>
    <lineage>
        <taxon>Eukaryota</taxon>
        <taxon>Metazoa</taxon>
        <taxon>Chordata</taxon>
        <taxon>Craniata</taxon>
        <taxon>Vertebrata</taxon>
        <taxon>Euteleostomi</taxon>
        <taxon>Amphibia</taxon>
        <taxon>Batrachia</taxon>
        <taxon>Caudata</taxon>
        <taxon>Salamandroidea</taxon>
        <taxon>Salamandridae</taxon>
        <taxon>Pleurodelinae</taxon>
        <taxon>Pleurodeles</taxon>
    </lineage>
</organism>
<dbReference type="FunFam" id="2.60.40.10:FF:000502">
    <property type="entry name" value="obscurin-like protein 1 isoform X2"/>
    <property type="match status" value="1"/>
</dbReference>
<feature type="domain" description="Fibronectin type-III" evidence="8">
    <location>
        <begin position="183"/>
        <end position="279"/>
    </location>
</feature>
<comment type="caution">
    <text evidence="9">The sequence shown here is derived from an EMBL/GenBank/DDBJ whole genome shotgun (WGS) entry which is preliminary data.</text>
</comment>
<feature type="domain" description="Ig-like" evidence="7">
    <location>
        <begin position="1011"/>
        <end position="1097"/>
    </location>
</feature>
<dbReference type="SMART" id="SM00409">
    <property type="entry name" value="IG"/>
    <property type="match status" value="21"/>
</dbReference>
<feature type="domain" description="Ig-like" evidence="7">
    <location>
        <begin position="1736"/>
        <end position="1821"/>
    </location>
</feature>
<dbReference type="InterPro" id="IPR013098">
    <property type="entry name" value="Ig_I-set"/>
</dbReference>
<keyword evidence="5" id="KW-1015">Disulfide bond</keyword>
<feature type="domain" description="Ig-like" evidence="7">
    <location>
        <begin position="1380"/>
        <end position="1464"/>
    </location>
</feature>
<evidence type="ECO:0000313" key="9">
    <source>
        <dbReference type="EMBL" id="KAJ1183472.1"/>
    </source>
</evidence>